<dbReference type="PANTHER" id="PTHR34309:SF1">
    <property type="entry name" value="PROTEIN GLCG"/>
    <property type="match status" value="1"/>
</dbReference>
<keyword evidence="2" id="KW-1185">Reference proteome</keyword>
<reference evidence="1" key="1">
    <citation type="submission" date="2021-07" db="EMBL/GenBank/DDBJ databases">
        <title>Roseobacter insulae sp. nov., isolated from a tidal flat.</title>
        <authorList>
            <person name="Park S."/>
            <person name="Yoon J.-H."/>
        </authorList>
    </citation>
    <scope>NUCLEOTIDE SEQUENCE</scope>
    <source>
        <strain evidence="1">YSTF-M11</strain>
    </source>
</reference>
<dbReference type="RefSeq" id="WP_219502011.1">
    <property type="nucleotide sequence ID" value="NZ_JAHXDN010000002.1"/>
</dbReference>
<dbReference type="InterPro" id="IPR005624">
    <property type="entry name" value="PduO/GlcC-like"/>
</dbReference>
<dbReference type="PANTHER" id="PTHR34309">
    <property type="entry name" value="SLR1406 PROTEIN"/>
    <property type="match status" value="1"/>
</dbReference>
<gene>
    <name evidence="1" type="ORF">KX928_11325</name>
</gene>
<evidence type="ECO:0000313" key="1">
    <source>
        <dbReference type="EMBL" id="MBW4708375.1"/>
    </source>
</evidence>
<proteinExistence type="predicted"/>
<dbReference type="InterPro" id="IPR052517">
    <property type="entry name" value="GlcG_carb_metab_protein"/>
</dbReference>
<dbReference type="Pfam" id="PF03928">
    <property type="entry name" value="HbpS-like"/>
    <property type="match status" value="1"/>
</dbReference>
<dbReference type="AlphaFoldDB" id="A0A9X1JYP4"/>
<comment type="caution">
    <text evidence="1">The sequence shown here is derived from an EMBL/GenBank/DDBJ whole genome shotgun (WGS) entry which is preliminary data.</text>
</comment>
<dbReference type="Proteomes" id="UP001138661">
    <property type="component" value="Unassembled WGS sequence"/>
</dbReference>
<organism evidence="1 2">
    <name type="scientific">Roseobacter insulae</name>
    <dbReference type="NCBI Taxonomy" id="2859783"/>
    <lineage>
        <taxon>Bacteria</taxon>
        <taxon>Pseudomonadati</taxon>
        <taxon>Pseudomonadota</taxon>
        <taxon>Alphaproteobacteria</taxon>
        <taxon>Rhodobacterales</taxon>
        <taxon>Roseobacteraceae</taxon>
        <taxon>Roseobacter</taxon>
    </lineage>
</organism>
<accession>A0A9X1JYP4</accession>
<evidence type="ECO:0000313" key="2">
    <source>
        <dbReference type="Proteomes" id="UP001138661"/>
    </source>
</evidence>
<protein>
    <submittedName>
        <fullName evidence="1">Heme-binding protein</fullName>
    </submittedName>
</protein>
<name>A0A9X1JYP4_9RHOB</name>
<dbReference type="EMBL" id="JAHXDN010000002">
    <property type="protein sequence ID" value="MBW4708375.1"/>
    <property type="molecule type" value="Genomic_DNA"/>
</dbReference>
<sequence>MANPYFTTTEALTHAGVMAMLSAGISTAEAMAQPQVIVIVDVSGEVLGEIRMTGSKFLSRKSALSKARTAASIGAPSDSVPDAVRTSIGLATGGDVTGLPGGLPIRRGGVLLGGIGVGSGSGPQDIEVAQSALAAIGADT</sequence>